<keyword evidence="2" id="KW-0547">Nucleotide-binding</keyword>
<dbReference type="GO" id="GO:0016788">
    <property type="term" value="F:hydrolase activity, acting on ester bonds"/>
    <property type="evidence" value="ECO:0007669"/>
    <property type="project" value="InterPro"/>
</dbReference>
<sequence length="540" mass="59289">MQFMKTKTWMMSVLATLVLVLSATGVQGSNLVLANDDVVSISILHTNDIHSTINDFGKIAAYLDAERERNENTLYLDAGDFFSGSPVVDLVNGKPMIELLNKLELDATVIGNHEFDYGQEEFAARMAESNFPWLSANMEVVSPTFPIEQPEPYHIFEVDGLEVGVFALTQNPPATAPAGVVGIDFHDYVETANQYAYLADEVDILIALTHIGHGADRQLAEEVEFFDLIIGGHTHTAVHEPVVVNGTPITQAGSNGRFVGHLTLDYHPATEELEVNGFLQNVSELTEVNAEVQAMVDQYIEDMDELLNQEIGFTNTGLYRDDRYAMDVSLGNFWTDAMLDSIGADVAFTNNGGIRADILPGTITAGDIYTVEPFANEVMEIHMTGAAIKDVIDYSYQRRNQIDLQIAGFTYTILTDETGEFVDSIVYDQGQPIDLDKVYVVAVSDYLGIGGGGYDLVGEIVQTSAGYMTNAMLMYAEELMRTKNAVDYLPTEGRISVQVVEEQAPITVPAPFKDGNFIPKPFQDGLPSENGKFKGLTQRP</sequence>
<dbReference type="InterPro" id="IPR006146">
    <property type="entry name" value="5'-Nucleotdase_CS"/>
</dbReference>
<keyword evidence="6" id="KW-1185">Reference proteome</keyword>
<gene>
    <name evidence="5" type="ORF">JCM9157_2067</name>
</gene>
<feature type="signal peptide" evidence="2">
    <location>
        <begin position="1"/>
        <end position="28"/>
    </location>
</feature>
<dbReference type="PANTHER" id="PTHR11575">
    <property type="entry name" value="5'-NUCLEOTIDASE-RELATED"/>
    <property type="match status" value="1"/>
</dbReference>
<dbReference type="CDD" id="cd00845">
    <property type="entry name" value="MPP_UshA_N_like"/>
    <property type="match status" value="1"/>
</dbReference>
<feature type="domain" description="Calcineurin-like phosphoesterase" evidence="3">
    <location>
        <begin position="42"/>
        <end position="236"/>
    </location>
</feature>
<dbReference type="OrthoDB" id="9801679at2"/>
<evidence type="ECO:0000313" key="6">
    <source>
        <dbReference type="Proteomes" id="UP000018896"/>
    </source>
</evidence>
<evidence type="ECO:0000256" key="1">
    <source>
        <dbReference type="ARBA" id="ARBA00022729"/>
    </source>
</evidence>
<feature type="chain" id="PRO_5004847352" evidence="2">
    <location>
        <begin position="29"/>
        <end position="540"/>
    </location>
</feature>
<dbReference type="Gene3D" id="3.60.21.10">
    <property type="match status" value="1"/>
</dbReference>
<dbReference type="PROSITE" id="PS00785">
    <property type="entry name" value="5_NUCLEOTIDASE_1"/>
    <property type="match status" value="1"/>
</dbReference>
<dbReference type="AlphaFoldDB" id="W4QUI8"/>
<organism evidence="5 6">
    <name type="scientific">Halalkalibacter akibai (strain ATCC 43226 / DSM 21942 / CIP 109018 / JCM 9157 / 1139)</name>
    <name type="common">Bacillus akibai</name>
    <dbReference type="NCBI Taxonomy" id="1236973"/>
    <lineage>
        <taxon>Bacteria</taxon>
        <taxon>Bacillati</taxon>
        <taxon>Bacillota</taxon>
        <taxon>Bacilli</taxon>
        <taxon>Bacillales</taxon>
        <taxon>Bacillaceae</taxon>
        <taxon>Halalkalibacter</taxon>
    </lineage>
</organism>
<evidence type="ECO:0000259" key="4">
    <source>
        <dbReference type="Pfam" id="PF02872"/>
    </source>
</evidence>
<dbReference type="STRING" id="1236973.JCM9157_2067"/>
<dbReference type="SUPFAM" id="SSF55816">
    <property type="entry name" value="5'-nucleotidase (syn. UDP-sugar hydrolase), C-terminal domain"/>
    <property type="match status" value="1"/>
</dbReference>
<evidence type="ECO:0000313" key="5">
    <source>
        <dbReference type="EMBL" id="GAE34979.1"/>
    </source>
</evidence>
<dbReference type="PRINTS" id="PR01607">
    <property type="entry name" value="APYRASEFAMLY"/>
</dbReference>
<dbReference type="Gene3D" id="3.90.780.10">
    <property type="entry name" value="5'-Nucleotidase, C-terminal domain"/>
    <property type="match status" value="1"/>
</dbReference>
<dbReference type="Proteomes" id="UP000018896">
    <property type="component" value="Unassembled WGS sequence"/>
</dbReference>
<dbReference type="GO" id="GO:0009166">
    <property type="term" value="P:nucleotide catabolic process"/>
    <property type="evidence" value="ECO:0007669"/>
    <property type="project" value="InterPro"/>
</dbReference>
<dbReference type="Pfam" id="PF00149">
    <property type="entry name" value="Metallophos"/>
    <property type="match status" value="1"/>
</dbReference>
<evidence type="ECO:0000259" key="3">
    <source>
        <dbReference type="Pfam" id="PF00149"/>
    </source>
</evidence>
<dbReference type="RefSeq" id="WP_052013045.1">
    <property type="nucleotide sequence ID" value="NZ_BAUV01000013.1"/>
</dbReference>
<keyword evidence="2" id="KW-0378">Hydrolase</keyword>
<dbReference type="EMBL" id="BAUV01000013">
    <property type="protein sequence ID" value="GAE34979.1"/>
    <property type="molecule type" value="Genomic_DNA"/>
</dbReference>
<dbReference type="GO" id="GO:0000166">
    <property type="term" value="F:nucleotide binding"/>
    <property type="evidence" value="ECO:0007669"/>
    <property type="project" value="UniProtKB-KW"/>
</dbReference>
<name>W4QUI8_HALA3</name>
<dbReference type="eggNOG" id="COG0737">
    <property type="taxonomic scope" value="Bacteria"/>
</dbReference>
<proteinExistence type="inferred from homology"/>
<dbReference type="InterPro" id="IPR029052">
    <property type="entry name" value="Metallo-depent_PP-like"/>
</dbReference>
<dbReference type="SUPFAM" id="SSF56300">
    <property type="entry name" value="Metallo-dependent phosphatases"/>
    <property type="match status" value="1"/>
</dbReference>
<dbReference type="GO" id="GO:0046872">
    <property type="term" value="F:metal ion binding"/>
    <property type="evidence" value="ECO:0007669"/>
    <property type="project" value="InterPro"/>
</dbReference>
<dbReference type="InterPro" id="IPR036907">
    <property type="entry name" value="5'-Nucleotdase_C_sf"/>
</dbReference>
<dbReference type="InterPro" id="IPR008334">
    <property type="entry name" value="5'-Nucleotdase_C"/>
</dbReference>
<comment type="caution">
    <text evidence="5">The sequence shown here is derived from an EMBL/GenBank/DDBJ whole genome shotgun (WGS) entry which is preliminary data.</text>
</comment>
<dbReference type="PANTHER" id="PTHR11575:SF24">
    <property type="entry name" value="5'-NUCLEOTIDASE"/>
    <property type="match status" value="1"/>
</dbReference>
<dbReference type="InterPro" id="IPR006179">
    <property type="entry name" value="5_nucleotidase/apyrase"/>
</dbReference>
<keyword evidence="1 2" id="KW-0732">Signal</keyword>
<evidence type="ECO:0000256" key="2">
    <source>
        <dbReference type="RuleBase" id="RU362119"/>
    </source>
</evidence>
<feature type="domain" description="5'-Nucleotidase C-terminal" evidence="4">
    <location>
        <begin position="311"/>
        <end position="457"/>
    </location>
</feature>
<protein>
    <submittedName>
        <fullName evidence="5">5'-nucleotidase</fullName>
    </submittedName>
</protein>
<accession>W4QUI8</accession>
<comment type="similarity">
    <text evidence="2">Belongs to the 5'-nucleotidase family.</text>
</comment>
<dbReference type="Pfam" id="PF02872">
    <property type="entry name" value="5_nucleotid_C"/>
    <property type="match status" value="1"/>
</dbReference>
<reference evidence="5 6" key="1">
    <citation type="journal article" date="2014" name="Genome Announc.">
        <title>Draft Genome Sequences of Three Alkaliphilic Bacillus Strains, Bacillus wakoensis JCM 9140T, Bacillus akibai JCM 9157T, and Bacillus hemicellulosilyticus JCM 9152T.</title>
        <authorList>
            <person name="Yuki M."/>
            <person name="Oshima K."/>
            <person name="Suda W."/>
            <person name="Oshida Y."/>
            <person name="Kitamura K."/>
            <person name="Iida T."/>
            <person name="Hattori M."/>
            <person name="Ohkuma M."/>
        </authorList>
    </citation>
    <scope>NUCLEOTIDE SEQUENCE [LARGE SCALE GENOMIC DNA]</scope>
    <source>
        <strain evidence="5 6">JCM 9157</strain>
    </source>
</reference>
<dbReference type="InterPro" id="IPR004843">
    <property type="entry name" value="Calcineurin-like_PHP"/>
</dbReference>